<name>A0A6A5VN99_9PLEO</name>
<evidence type="ECO:0000313" key="2">
    <source>
        <dbReference type="Proteomes" id="UP000800036"/>
    </source>
</evidence>
<proteinExistence type="predicted"/>
<keyword evidence="2" id="KW-1185">Reference proteome</keyword>
<dbReference type="AlphaFoldDB" id="A0A6A5VN99"/>
<sequence>HQTKAAEHARAERRRRNQRIVDVGGGPVYAGDCRKMAAERVINEAAKQEAAVAARHQKALVKQFNTWKRILSNVRNWGKRSSRRHREGLLATRSRSHITVFDGPVIKTLSDELTRWEYRVINPALAERFQDLYKESIQKLEQRGKFRARRSIIESSIPALEVAYVNGGGMDPYTRHLQQKGDAPTLSSFPEEKQAIIQVQDSQFHVHETQLEVTPIGSDDEGYSSPILEFYDAISPGQADWACER</sequence>
<organism evidence="1 2">
    <name type="scientific">Bimuria novae-zelandiae CBS 107.79</name>
    <dbReference type="NCBI Taxonomy" id="1447943"/>
    <lineage>
        <taxon>Eukaryota</taxon>
        <taxon>Fungi</taxon>
        <taxon>Dikarya</taxon>
        <taxon>Ascomycota</taxon>
        <taxon>Pezizomycotina</taxon>
        <taxon>Dothideomycetes</taxon>
        <taxon>Pleosporomycetidae</taxon>
        <taxon>Pleosporales</taxon>
        <taxon>Massarineae</taxon>
        <taxon>Didymosphaeriaceae</taxon>
        <taxon>Bimuria</taxon>
    </lineage>
</organism>
<feature type="non-terminal residue" evidence="1">
    <location>
        <position position="1"/>
    </location>
</feature>
<accession>A0A6A5VN99</accession>
<protein>
    <submittedName>
        <fullName evidence="1">Uncharacterized protein</fullName>
    </submittedName>
</protein>
<reference evidence="1" key="1">
    <citation type="journal article" date="2020" name="Stud. Mycol.">
        <title>101 Dothideomycetes genomes: a test case for predicting lifestyles and emergence of pathogens.</title>
        <authorList>
            <person name="Haridas S."/>
            <person name="Albert R."/>
            <person name="Binder M."/>
            <person name="Bloem J."/>
            <person name="Labutti K."/>
            <person name="Salamov A."/>
            <person name="Andreopoulos B."/>
            <person name="Baker S."/>
            <person name="Barry K."/>
            <person name="Bills G."/>
            <person name="Bluhm B."/>
            <person name="Cannon C."/>
            <person name="Castanera R."/>
            <person name="Culley D."/>
            <person name="Daum C."/>
            <person name="Ezra D."/>
            <person name="Gonzalez J."/>
            <person name="Henrissat B."/>
            <person name="Kuo A."/>
            <person name="Liang C."/>
            <person name="Lipzen A."/>
            <person name="Lutzoni F."/>
            <person name="Magnuson J."/>
            <person name="Mondo S."/>
            <person name="Nolan M."/>
            <person name="Ohm R."/>
            <person name="Pangilinan J."/>
            <person name="Park H.-J."/>
            <person name="Ramirez L."/>
            <person name="Alfaro M."/>
            <person name="Sun H."/>
            <person name="Tritt A."/>
            <person name="Yoshinaga Y."/>
            <person name="Zwiers L.-H."/>
            <person name="Turgeon B."/>
            <person name="Goodwin S."/>
            <person name="Spatafora J."/>
            <person name="Crous P."/>
            <person name="Grigoriev I."/>
        </authorList>
    </citation>
    <scope>NUCLEOTIDE SEQUENCE</scope>
    <source>
        <strain evidence="1">CBS 107.79</strain>
    </source>
</reference>
<gene>
    <name evidence="1" type="ORF">BU23DRAFT_250511</name>
</gene>
<dbReference type="OrthoDB" id="3808625at2759"/>
<dbReference type="EMBL" id="ML976661">
    <property type="protein sequence ID" value="KAF1978060.1"/>
    <property type="molecule type" value="Genomic_DNA"/>
</dbReference>
<dbReference type="Proteomes" id="UP000800036">
    <property type="component" value="Unassembled WGS sequence"/>
</dbReference>
<evidence type="ECO:0000313" key="1">
    <source>
        <dbReference type="EMBL" id="KAF1978060.1"/>
    </source>
</evidence>